<feature type="signal peptide" evidence="15">
    <location>
        <begin position="1"/>
        <end position="21"/>
    </location>
</feature>
<dbReference type="Proteomes" id="UP001153636">
    <property type="component" value="Chromosome 12"/>
</dbReference>
<keyword evidence="9" id="KW-1133">Transmembrane helix</keyword>
<evidence type="ECO:0000256" key="2">
    <source>
        <dbReference type="ARBA" id="ARBA00022448"/>
    </source>
</evidence>
<dbReference type="OrthoDB" id="10054666at2759"/>
<evidence type="ECO:0000256" key="13">
    <source>
        <dbReference type="ARBA" id="ARBA00023303"/>
    </source>
</evidence>
<evidence type="ECO:0000256" key="7">
    <source>
        <dbReference type="ARBA" id="ARBA00022837"/>
    </source>
</evidence>
<dbReference type="SUPFAM" id="SSF53300">
    <property type="entry name" value="vWA-like"/>
    <property type="match status" value="1"/>
</dbReference>
<dbReference type="GO" id="GO:0005245">
    <property type="term" value="F:voltage-gated calcium channel activity"/>
    <property type="evidence" value="ECO:0007669"/>
    <property type="project" value="TreeGrafter"/>
</dbReference>
<feature type="compositionally biased region" description="Acidic residues" evidence="14">
    <location>
        <begin position="203"/>
        <end position="213"/>
    </location>
</feature>
<dbReference type="AlphaFoldDB" id="A0A9P0CLY0"/>
<evidence type="ECO:0000259" key="16">
    <source>
        <dbReference type="PROSITE" id="PS50234"/>
    </source>
</evidence>
<keyword evidence="12" id="KW-0325">Glycoprotein</keyword>
<gene>
    <name evidence="17" type="ORF">PSYICH_LOCUS3416</name>
</gene>
<evidence type="ECO:0000313" key="18">
    <source>
        <dbReference type="Proteomes" id="UP001153636"/>
    </source>
</evidence>
<evidence type="ECO:0000256" key="11">
    <source>
        <dbReference type="ARBA" id="ARBA00023136"/>
    </source>
</evidence>
<dbReference type="PANTHER" id="PTHR10166:SF63">
    <property type="entry name" value="STRAIGHTJACKET, ISOFORM C"/>
    <property type="match status" value="1"/>
</dbReference>
<feature type="compositionally biased region" description="Polar residues" evidence="14">
    <location>
        <begin position="431"/>
        <end position="448"/>
    </location>
</feature>
<reference evidence="17" key="1">
    <citation type="submission" date="2022-01" db="EMBL/GenBank/DDBJ databases">
        <authorList>
            <person name="King R."/>
        </authorList>
    </citation>
    <scope>NUCLEOTIDE SEQUENCE</scope>
</reference>
<evidence type="ECO:0000256" key="3">
    <source>
        <dbReference type="ARBA" id="ARBA00022568"/>
    </source>
</evidence>
<evidence type="ECO:0000256" key="1">
    <source>
        <dbReference type="ARBA" id="ARBA00004479"/>
    </source>
</evidence>
<evidence type="ECO:0000256" key="8">
    <source>
        <dbReference type="ARBA" id="ARBA00022882"/>
    </source>
</evidence>
<comment type="subcellular location">
    <subcellularLocation>
        <location evidence="1">Membrane</location>
        <topology evidence="1">Single-pass type I membrane protein</topology>
    </subcellularLocation>
</comment>
<dbReference type="GO" id="GO:0005891">
    <property type="term" value="C:voltage-gated calcium channel complex"/>
    <property type="evidence" value="ECO:0007669"/>
    <property type="project" value="TreeGrafter"/>
</dbReference>
<dbReference type="PANTHER" id="PTHR10166">
    <property type="entry name" value="VOLTAGE-DEPENDENT CALCIUM CHANNEL SUBUNIT ALPHA-2/DELTA-RELATED"/>
    <property type="match status" value="1"/>
</dbReference>
<keyword evidence="11" id="KW-0472">Membrane</keyword>
<evidence type="ECO:0000256" key="5">
    <source>
        <dbReference type="ARBA" id="ARBA00022692"/>
    </source>
</evidence>
<accession>A0A9P0CLY0</accession>
<evidence type="ECO:0000256" key="10">
    <source>
        <dbReference type="ARBA" id="ARBA00023065"/>
    </source>
</evidence>
<dbReference type="InterPro" id="IPR036465">
    <property type="entry name" value="vWFA_dom_sf"/>
</dbReference>
<dbReference type="PROSITE" id="PS50234">
    <property type="entry name" value="VWFA"/>
    <property type="match status" value="1"/>
</dbReference>
<dbReference type="Pfam" id="PF13519">
    <property type="entry name" value="VWA_2"/>
    <property type="match status" value="1"/>
</dbReference>
<evidence type="ECO:0000256" key="4">
    <source>
        <dbReference type="ARBA" id="ARBA00022673"/>
    </source>
</evidence>
<keyword evidence="13" id="KW-0407">Ion channel</keyword>
<proteinExistence type="predicted"/>
<feature type="chain" id="PRO_5040294029" description="VWFA domain-containing protein" evidence="15">
    <location>
        <begin position="22"/>
        <end position="644"/>
    </location>
</feature>
<keyword evidence="3" id="KW-0109">Calcium transport</keyword>
<dbReference type="SMART" id="SM00327">
    <property type="entry name" value="VWA"/>
    <property type="match status" value="1"/>
</dbReference>
<feature type="region of interest" description="Disordered" evidence="14">
    <location>
        <begin position="431"/>
        <end position="455"/>
    </location>
</feature>
<protein>
    <recommendedName>
        <fullName evidence="16">VWFA domain-containing protein</fullName>
    </recommendedName>
</protein>
<feature type="region of interest" description="Disordered" evidence="14">
    <location>
        <begin position="186"/>
        <end position="220"/>
    </location>
</feature>
<dbReference type="FunFam" id="3.40.50.410:FF:000007">
    <property type="entry name" value="Calcium voltage-gated channel auxiliary subunit alpha2delta 3"/>
    <property type="match status" value="1"/>
</dbReference>
<dbReference type="InterPro" id="IPR002035">
    <property type="entry name" value="VWF_A"/>
</dbReference>
<dbReference type="Pfam" id="PF08399">
    <property type="entry name" value="VWA_N"/>
    <property type="match status" value="1"/>
</dbReference>
<evidence type="ECO:0000256" key="15">
    <source>
        <dbReference type="SAM" id="SignalP"/>
    </source>
</evidence>
<evidence type="ECO:0000256" key="6">
    <source>
        <dbReference type="ARBA" id="ARBA00022729"/>
    </source>
</evidence>
<keyword evidence="5" id="KW-0812">Transmembrane</keyword>
<keyword evidence="6 15" id="KW-0732">Signal</keyword>
<dbReference type="Gene3D" id="3.40.50.410">
    <property type="entry name" value="von Willebrand factor, type A domain"/>
    <property type="match status" value="2"/>
</dbReference>
<evidence type="ECO:0000313" key="17">
    <source>
        <dbReference type="EMBL" id="CAH1102235.1"/>
    </source>
</evidence>
<dbReference type="InterPro" id="IPR051173">
    <property type="entry name" value="Ca_channel_alpha-2/delta"/>
</dbReference>
<keyword evidence="7" id="KW-0106">Calcium</keyword>
<evidence type="ECO:0000256" key="12">
    <source>
        <dbReference type="ARBA" id="ARBA00023180"/>
    </source>
</evidence>
<organism evidence="17 18">
    <name type="scientific">Psylliodes chrysocephalus</name>
    <dbReference type="NCBI Taxonomy" id="3402493"/>
    <lineage>
        <taxon>Eukaryota</taxon>
        <taxon>Metazoa</taxon>
        <taxon>Ecdysozoa</taxon>
        <taxon>Arthropoda</taxon>
        <taxon>Hexapoda</taxon>
        <taxon>Insecta</taxon>
        <taxon>Pterygota</taxon>
        <taxon>Neoptera</taxon>
        <taxon>Endopterygota</taxon>
        <taxon>Coleoptera</taxon>
        <taxon>Polyphaga</taxon>
        <taxon>Cucujiformia</taxon>
        <taxon>Chrysomeloidea</taxon>
        <taxon>Chrysomelidae</taxon>
        <taxon>Galerucinae</taxon>
        <taxon>Alticini</taxon>
        <taxon>Psylliodes</taxon>
    </lineage>
</organism>
<keyword evidence="18" id="KW-1185">Reference proteome</keyword>
<keyword evidence="8" id="KW-0851">Voltage-gated channel</keyword>
<feature type="domain" description="VWFA" evidence="16">
    <location>
        <begin position="335"/>
        <end position="602"/>
    </location>
</feature>
<keyword evidence="4" id="KW-0107">Calcium channel</keyword>
<dbReference type="EMBL" id="OV651824">
    <property type="protein sequence ID" value="CAH1102235.1"/>
    <property type="molecule type" value="Genomic_DNA"/>
</dbReference>
<evidence type="ECO:0000256" key="14">
    <source>
        <dbReference type="SAM" id="MobiDB-lite"/>
    </source>
</evidence>
<sequence>MFYWKNAIVTVFLCFCTLSYGGDENVVDRNRENTAKQHPELSKLVRNWATKLGGELWHFGDLVTRQNRVRDSFKETNLVMEDGEVLLKTIHDNISLMMKDKVDAVRRIMDQAEQIAQAQKESDIDFNFPFYNAKNLTNSLENITEEATREPEAQELQDNSFMADMRFQDQPFHQALIQPEEFNGFQRDEDTESSEEPSLKDDDLLDPDLEVTDGTEKDPQAILNKAPVDKSRLPLIRSRNFYDIPVNMNVSAVHVPSNVYERSKDVIAGIKWSEELDKTFRSNYEIDPTLSWQYFGSSTGFMRQYPAMIWSQEPIDLFDCRTRSWYIEAASSPKDVVILVDRSGSMTGMRREIARHVVHNVLDTLGNNDYVNIYTFSNTTECLVDCFDGQLVQSRQLDAVKVEINISNFAAAIQNIMNNIDTLIHEEWQSQQDPQELNVNDNTQSGSSTRKKRRFVEREDPIPNLRICKEICVTIVVQANLANVRVLKESMSNFKTEQIANFSLALVTAFELLEEYRISKKGARCNQAIMLITDGVQYNFKEIFEKYNWENLPFMNVRVFTYLIGREVSDVREVKWMACANQGYYVHLSTYAEVREEVLNYIPVMARPMVLNPSRKPNPTWSPVYADVTDPKLTNWLWVNRETK</sequence>
<keyword evidence="2" id="KW-0813">Transport</keyword>
<keyword evidence="10" id="KW-0406">Ion transport</keyword>
<name>A0A9P0CLY0_9CUCU</name>
<dbReference type="InterPro" id="IPR013608">
    <property type="entry name" value="VWA_N"/>
</dbReference>
<evidence type="ECO:0000256" key="9">
    <source>
        <dbReference type="ARBA" id="ARBA00022989"/>
    </source>
</evidence>